<keyword evidence="8" id="KW-1185">Reference proteome</keyword>
<comment type="caution">
    <text evidence="7">The sequence shown here is derived from an EMBL/GenBank/DDBJ whole genome shotgun (WGS) entry which is preliminary data.</text>
</comment>
<keyword evidence="4 6" id="KW-0472">Membrane</keyword>
<accession>A0A9P5PX06</accession>
<dbReference type="EMBL" id="JADNRY010000044">
    <property type="protein sequence ID" value="KAF9070062.1"/>
    <property type="molecule type" value="Genomic_DNA"/>
</dbReference>
<dbReference type="InterPro" id="IPR011701">
    <property type="entry name" value="MFS"/>
</dbReference>
<dbReference type="GO" id="GO:0022857">
    <property type="term" value="F:transmembrane transporter activity"/>
    <property type="evidence" value="ECO:0007669"/>
    <property type="project" value="InterPro"/>
</dbReference>
<gene>
    <name evidence="7" type="ORF">BDP27DRAFT_1324221</name>
</gene>
<keyword evidence="3 6" id="KW-1133">Transmembrane helix</keyword>
<feature type="region of interest" description="Disordered" evidence="5">
    <location>
        <begin position="1"/>
        <end position="29"/>
    </location>
</feature>
<dbReference type="Proteomes" id="UP000772434">
    <property type="component" value="Unassembled WGS sequence"/>
</dbReference>
<dbReference type="PANTHER" id="PTHR10924">
    <property type="entry name" value="MAJOR FACILITATOR SUPERFAMILY PROTEIN-RELATED"/>
    <property type="match status" value="1"/>
</dbReference>
<sequence length="475" mass="51200">MSTSSDSEVTSPSHDYKQEEVIESTGPTDAPNIEVTPYRLYKRRFTGLLGMVILNVVAGLSWPWFGPIANNMVTDFGIDLNQASWLGNIEACVYLPVSLSIPYLYGRFGLRRCCDFGAVALILSSWIRYAGTVRSLSTESSYALLMLGQSLAGVAQPMYQVLGPKYSENWFNLQGRTTATMIVAIANPVGSAIGQLLSPLVGDTRQSVLVLGIISTAVAPFVLLVQSQPPTPPTYSASTPSASIVSLAREVILWERSSESKMSARQRFDFVIVAWIFGVLVAATEMFSILTSQIMQPVGYSDDISGLMGACLLFTGLASAVVTAPLFDRVFTSHLAISAKILLPILGAGWLSLIWAVKPHNTGGLFAVMTVIGVTSITMLPVGLELASDLTRNAEGSSAILWFMGNLFNIIFVLVEDALRAGTDANPPLNMRRGLIFNGVFVLVSVLLILLIKGEQVRKSIDEEKNAEARAASTS</sequence>
<dbReference type="GO" id="GO:0016020">
    <property type="term" value="C:membrane"/>
    <property type="evidence" value="ECO:0007669"/>
    <property type="project" value="UniProtKB-SubCell"/>
</dbReference>
<feature type="transmembrane region" description="Helical" evidence="6">
    <location>
        <begin position="339"/>
        <end position="357"/>
    </location>
</feature>
<evidence type="ECO:0000256" key="1">
    <source>
        <dbReference type="ARBA" id="ARBA00004141"/>
    </source>
</evidence>
<feature type="transmembrane region" description="Helical" evidence="6">
    <location>
        <begin position="396"/>
        <end position="415"/>
    </location>
</feature>
<feature type="transmembrane region" description="Helical" evidence="6">
    <location>
        <begin position="307"/>
        <end position="327"/>
    </location>
</feature>
<protein>
    <submittedName>
        <fullName evidence="7">Major facilitator superfamily domain-containing protein</fullName>
    </submittedName>
</protein>
<evidence type="ECO:0000256" key="4">
    <source>
        <dbReference type="ARBA" id="ARBA00023136"/>
    </source>
</evidence>
<evidence type="ECO:0000256" key="6">
    <source>
        <dbReference type="SAM" id="Phobius"/>
    </source>
</evidence>
<feature type="transmembrane region" description="Helical" evidence="6">
    <location>
        <begin position="85"/>
        <end position="106"/>
    </location>
</feature>
<dbReference type="SUPFAM" id="SSF103473">
    <property type="entry name" value="MFS general substrate transporter"/>
    <property type="match status" value="1"/>
</dbReference>
<evidence type="ECO:0000256" key="5">
    <source>
        <dbReference type="SAM" id="MobiDB-lite"/>
    </source>
</evidence>
<feature type="transmembrane region" description="Helical" evidence="6">
    <location>
        <begin position="45"/>
        <end position="65"/>
    </location>
</feature>
<feature type="transmembrane region" description="Helical" evidence="6">
    <location>
        <begin position="435"/>
        <end position="452"/>
    </location>
</feature>
<dbReference type="Gene3D" id="1.20.1250.20">
    <property type="entry name" value="MFS general substrate transporter like domains"/>
    <property type="match status" value="2"/>
</dbReference>
<dbReference type="AlphaFoldDB" id="A0A9P5PX06"/>
<feature type="transmembrane region" description="Helical" evidence="6">
    <location>
        <begin position="363"/>
        <end position="384"/>
    </location>
</feature>
<evidence type="ECO:0000256" key="3">
    <source>
        <dbReference type="ARBA" id="ARBA00022989"/>
    </source>
</evidence>
<organism evidence="7 8">
    <name type="scientific">Rhodocollybia butyracea</name>
    <dbReference type="NCBI Taxonomy" id="206335"/>
    <lineage>
        <taxon>Eukaryota</taxon>
        <taxon>Fungi</taxon>
        <taxon>Dikarya</taxon>
        <taxon>Basidiomycota</taxon>
        <taxon>Agaricomycotina</taxon>
        <taxon>Agaricomycetes</taxon>
        <taxon>Agaricomycetidae</taxon>
        <taxon>Agaricales</taxon>
        <taxon>Marasmiineae</taxon>
        <taxon>Omphalotaceae</taxon>
        <taxon>Rhodocollybia</taxon>
    </lineage>
</organism>
<comment type="subcellular location">
    <subcellularLocation>
        <location evidence="1">Membrane</location>
        <topology evidence="1">Multi-pass membrane protein</topology>
    </subcellularLocation>
</comment>
<keyword evidence="2 6" id="KW-0812">Transmembrane</keyword>
<dbReference type="OrthoDB" id="422206at2759"/>
<reference evidence="7" key="1">
    <citation type="submission" date="2020-11" db="EMBL/GenBank/DDBJ databases">
        <authorList>
            <consortium name="DOE Joint Genome Institute"/>
            <person name="Ahrendt S."/>
            <person name="Riley R."/>
            <person name="Andreopoulos W."/>
            <person name="Labutti K."/>
            <person name="Pangilinan J."/>
            <person name="Ruiz-Duenas F.J."/>
            <person name="Barrasa J.M."/>
            <person name="Sanchez-Garcia M."/>
            <person name="Camarero S."/>
            <person name="Miyauchi S."/>
            <person name="Serrano A."/>
            <person name="Linde D."/>
            <person name="Babiker R."/>
            <person name="Drula E."/>
            <person name="Ayuso-Fernandez I."/>
            <person name="Pacheco R."/>
            <person name="Padilla G."/>
            <person name="Ferreira P."/>
            <person name="Barriuso J."/>
            <person name="Kellner H."/>
            <person name="Castanera R."/>
            <person name="Alfaro M."/>
            <person name="Ramirez L."/>
            <person name="Pisabarro A.G."/>
            <person name="Kuo A."/>
            <person name="Tritt A."/>
            <person name="Lipzen A."/>
            <person name="He G."/>
            <person name="Yan M."/>
            <person name="Ng V."/>
            <person name="Cullen D."/>
            <person name="Martin F."/>
            <person name="Rosso M.-N."/>
            <person name="Henrissat B."/>
            <person name="Hibbett D."/>
            <person name="Martinez A.T."/>
            <person name="Grigoriev I.V."/>
        </authorList>
    </citation>
    <scope>NUCLEOTIDE SEQUENCE</scope>
    <source>
        <strain evidence="7">AH 40177</strain>
    </source>
</reference>
<evidence type="ECO:0000256" key="2">
    <source>
        <dbReference type="ARBA" id="ARBA00022692"/>
    </source>
</evidence>
<dbReference type="InterPro" id="IPR049680">
    <property type="entry name" value="FLVCR1-2_SLC49-like"/>
</dbReference>
<feature type="compositionally biased region" description="Low complexity" evidence="5">
    <location>
        <begin position="1"/>
        <end position="13"/>
    </location>
</feature>
<evidence type="ECO:0000313" key="7">
    <source>
        <dbReference type="EMBL" id="KAF9070062.1"/>
    </source>
</evidence>
<dbReference type="Pfam" id="PF07690">
    <property type="entry name" value="MFS_1"/>
    <property type="match status" value="1"/>
</dbReference>
<dbReference type="PANTHER" id="PTHR10924:SF6">
    <property type="entry name" value="SOLUTE CARRIER FAMILY 49 MEMBER A3"/>
    <property type="match status" value="1"/>
</dbReference>
<feature type="transmembrane region" description="Helical" evidence="6">
    <location>
        <begin position="270"/>
        <end position="295"/>
    </location>
</feature>
<dbReference type="InterPro" id="IPR036259">
    <property type="entry name" value="MFS_trans_sf"/>
</dbReference>
<evidence type="ECO:0000313" key="8">
    <source>
        <dbReference type="Proteomes" id="UP000772434"/>
    </source>
</evidence>
<proteinExistence type="predicted"/>
<name>A0A9P5PX06_9AGAR</name>